<dbReference type="GO" id="GO:0006935">
    <property type="term" value="P:chemotaxis"/>
    <property type="evidence" value="ECO:0007669"/>
    <property type="project" value="InterPro"/>
</dbReference>
<keyword evidence="3" id="KW-0488">Methylation</keyword>
<protein>
    <recommendedName>
        <fullName evidence="14">Methyl-accepting chemotaxis protein II</fullName>
    </recommendedName>
</protein>
<dbReference type="GO" id="GO:0007165">
    <property type="term" value="P:signal transduction"/>
    <property type="evidence" value="ECO:0007669"/>
    <property type="project" value="UniProtKB-KW"/>
</dbReference>
<dbReference type="CDD" id="cd18774">
    <property type="entry name" value="PDC2_HK_sensor"/>
    <property type="match status" value="1"/>
</dbReference>
<dbReference type="Gene3D" id="3.30.450.20">
    <property type="entry name" value="PAS domain"/>
    <property type="match status" value="1"/>
</dbReference>
<keyword evidence="4 9" id="KW-0812">Transmembrane</keyword>
<evidence type="ECO:0000313" key="12">
    <source>
        <dbReference type="EMBL" id="CAB3903372.1"/>
    </source>
</evidence>
<keyword evidence="5 9" id="KW-1133">Transmembrane helix</keyword>
<reference evidence="12 13" key="1">
    <citation type="submission" date="2020-04" db="EMBL/GenBank/DDBJ databases">
        <authorList>
            <person name="De Canck E."/>
        </authorList>
    </citation>
    <scope>NUCLEOTIDE SEQUENCE [LARGE SCALE GENOMIC DNA]</scope>
    <source>
        <strain evidence="12 13">LMG 1861</strain>
    </source>
</reference>
<evidence type="ECO:0000256" key="4">
    <source>
        <dbReference type="ARBA" id="ARBA00022692"/>
    </source>
</evidence>
<keyword evidence="2" id="KW-1003">Cell membrane</keyword>
<dbReference type="PANTHER" id="PTHR43531:SF14">
    <property type="entry name" value="METHYL-ACCEPTING CHEMOTAXIS PROTEIN I-RELATED"/>
    <property type="match status" value="1"/>
</dbReference>
<evidence type="ECO:0000256" key="8">
    <source>
        <dbReference type="PROSITE-ProRule" id="PRU00284"/>
    </source>
</evidence>
<dbReference type="SUPFAM" id="SSF58104">
    <property type="entry name" value="Methyl-accepting chemotaxis protein (MCP) signaling domain"/>
    <property type="match status" value="1"/>
</dbReference>
<evidence type="ECO:0008006" key="14">
    <source>
        <dbReference type="Google" id="ProtNLM"/>
    </source>
</evidence>
<dbReference type="SMART" id="SM00283">
    <property type="entry name" value="MA"/>
    <property type="match status" value="1"/>
</dbReference>
<dbReference type="SMART" id="SM00304">
    <property type="entry name" value="HAMP"/>
    <property type="match status" value="1"/>
</dbReference>
<evidence type="ECO:0000259" key="11">
    <source>
        <dbReference type="PROSITE" id="PS50885"/>
    </source>
</evidence>
<dbReference type="PRINTS" id="PR00260">
    <property type="entry name" value="CHEMTRNSDUCR"/>
</dbReference>
<sequence>MVSCGQKGNKGNRVKNSSLRRELLWFVFAIGAAVLALGGWDAWQRRAEMLEDRKTELRHVLDLSAGILRNGKQSVSEGMPLAEAKRNVARRLAQLRYGADGYVGAFGDDYALLVHPDPKLVGTNVRDIKDVDGLPIFQRLYADGKAGGGYVRYRFPRPGADEALPKISYAAYDAEWGWLLFTGLYVDDVEAAFYQTLWRQGSVTIGLLALLLVAALRFFHTHVIRPLDEAVSLCERVANGDLAGEVSNHHRGEIGRLFEAMARMQTRLEVALRSIVQSTGSIAAASRQIAAGSLDLSDRTEKQAAALEQTAASVEEITATARQSAEHVRQVSGLASQSATLARQGSEETQHAIDAMREISQSSQRIGEIISVIDGIAFQTNILALNAAVEAARAGEQGRGFAVVAGEVRALAQRSATAAKEIKDLIDTSSESVARGSERVGQASATMSSVLESAATSAPLMGEIATASAEQSVGIEQINQAVTHLDSVTQQNAALVEEFAASASTLHDQADDLARAVSVFKLSASVPAGRAPRPVLVASVS</sequence>
<dbReference type="PROSITE" id="PS50111">
    <property type="entry name" value="CHEMOTAXIS_TRANSDUC_2"/>
    <property type="match status" value="1"/>
</dbReference>
<dbReference type="InterPro" id="IPR003660">
    <property type="entry name" value="HAMP_dom"/>
</dbReference>
<dbReference type="Gene3D" id="1.10.287.950">
    <property type="entry name" value="Methyl-accepting chemotaxis protein"/>
    <property type="match status" value="1"/>
</dbReference>
<evidence type="ECO:0000313" key="13">
    <source>
        <dbReference type="Proteomes" id="UP000494105"/>
    </source>
</evidence>
<dbReference type="Proteomes" id="UP000494105">
    <property type="component" value="Unassembled WGS sequence"/>
</dbReference>
<dbReference type="GO" id="GO:0004888">
    <property type="term" value="F:transmembrane signaling receptor activity"/>
    <property type="evidence" value="ECO:0007669"/>
    <property type="project" value="InterPro"/>
</dbReference>
<name>A0A6S7EBR5_9BURK</name>
<keyword evidence="8" id="KW-0807">Transducer</keyword>
<feature type="transmembrane region" description="Helical" evidence="9">
    <location>
        <begin position="23"/>
        <end position="43"/>
    </location>
</feature>
<evidence type="ECO:0000256" key="1">
    <source>
        <dbReference type="ARBA" id="ARBA00004651"/>
    </source>
</evidence>
<dbReference type="InterPro" id="IPR051310">
    <property type="entry name" value="MCP_chemotaxis"/>
</dbReference>
<dbReference type="CDD" id="cd11386">
    <property type="entry name" value="MCP_signal"/>
    <property type="match status" value="1"/>
</dbReference>
<evidence type="ECO:0000256" key="5">
    <source>
        <dbReference type="ARBA" id="ARBA00022989"/>
    </source>
</evidence>
<keyword evidence="6 9" id="KW-0472">Membrane</keyword>
<dbReference type="Pfam" id="PF00015">
    <property type="entry name" value="MCPsignal"/>
    <property type="match status" value="1"/>
</dbReference>
<dbReference type="SMART" id="SM01049">
    <property type="entry name" value="Cache_2"/>
    <property type="match status" value="1"/>
</dbReference>
<dbReference type="InterPro" id="IPR004089">
    <property type="entry name" value="MCPsignal_dom"/>
</dbReference>
<evidence type="ECO:0000256" key="9">
    <source>
        <dbReference type="SAM" id="Phobius"/>
    </source>
</evidence>
<comment type="subcellular location">
    <subcellularLocation>
        <location evidence="1">Cell membrane</location>
        <topology evidence="1">Multi-pass membrane protein</topology>
    </subcellularLocation>
</comment>
<dbReference type="GO" id="GO:0005886">
    <property type="term" value="C:plasma membrane"/>
    <property type="evidence" value="ECO:0007669"/>
    <property type="project" value="UniProtKB-SubCell"/>
</dbReference>
<evidence type="ECO:0000259" key="10">
    <source>
        <dbReference type="PROSITE" id="PS50111"/>
    </source>
</evidence>
<dbReference type="Pfam" id="PF17200">
    <property type="entry name" value="sCache_2"/>
    <property type="match status" value="1"/>
</dbReference>
<proteinExistence type="inferred from homology"/>
<feature type="domain" description="HAMP" evidence="11">
    <location>
        <begin position="221"/>
        <end position="273"/>
    </location>
</feature>
<evidence type="ECO:0000256" key="6">
    <source>
        <dbReference type="ARBA" id="ARBA00023136"/>
    </source>
</evidence>
<dbReference type="EMBL" id="CADILD010000003">
    <property type="protein sequence ID" value="CAB3903372.1"/>
    <property type="molecule type" value="Genomic_DNA"/>
</dbReference>
<gene>
    <name evidence="12" type="ORF">LMG1861_04415</name>
</gene>
<dbReference type="Pfam" id="PF00672">
    <property type="entry name" value="HAMP"/>
    <property type="match status" value="1"/>
</dbReference>
<evidence type="ECO:0000256" key="7">
    <source>
        <dbReference type="ARBA" id="ARBA00029447"/>
    </source>
</evidence>
<evidence type="ECO:0000256" key="3">
    <source>
        <dbReference type="ARBA" id="ARBA00022481"/>
    </source>
</evidence>
<dbReference type="InterPro" id="IPR033480">
    <property type="entry name" value="sCache_2"/>
</dbReference>
<accession>A0A6S7EBR5</accession>
<dbReference type="FunFam" id="1.10.287.950:FF:000001">
    <property type="entry name" value="Methyl-accepting chemotaxis sensory transducer"/>
    <property type="match status" value="1"/>
</dbReference>
<comment type="similarity">
    <text evidence="7">Belongs to the methyl-accepting chemotaxis (MCP) protein family.</text>
</comment>
<organism evidence="12 13">
    <name type="scientific">Achromobacter piechaudii</name>
    <dbReference type="NCBI Taxonomy" id="72556"/>
    <lineage>
        <taxon>Bacteria</taxon>
        <taxon>Pseudomonadati</taxon>
        <taxon>Pseudomonadota</taxon>
        <taxon>Betaproteobacteria</taxon>
        <taxon>Burkholderiales</taxon>
        <taxon>Alcaligenaceae</taxon>
        <taxon>Achromobacter</taxon>
    </lineage>
</organism>
<evidence type="ECO:0000256" key="2">
    <source>
        <dbReference type="ARBA" id="ARBA00022475"/>
    </source>
</evidence>
<dbReference type="CDD" id="cd06225">
    <property type="entry name" value="HAMP"/>
    <property type="match status" value="1"/>
</dbReference>
<dbReference type="PROSITE" id="PS50885">
    <property type="entry name" value="HAMP"/>
    <property type="match status" value="1"/>
</dbReference>
<dbReference type="InterPro" id="IPR004090">
    <property type="entry name" value="Chemotax_Me-accpt_rcpt"/>
</dbReference>
<dbReference type="PANTHER" id="PTHR43531">
    <property type="entry name" value="PROTEIN ICFG"/>
    <property type="match status" value="1"/>
</dbReference>
<feature type="domain" description="Methyl-accepting transducer" evidence="10">
    <location>
        <begin position="278"/>
        <end position="507"/>
    </location>
</feature>
<dbReference type="AlphaFoldDB" id="A0A6S7EBR5"/>